<dbReference type="AlphaFoldDB" id="M5G5P1"/>
<name>M5G5P1_DACPD</name>
<feature type="compositionally biased region" description="Polar residues" evidence="1">
    <location>
        <begin position="39"/>
        <end position="49"/>
    </location>
</feature>
<evidence type="ECO:0000313" key="3">
    <source>
        <dbReference type="Proteomes" id="UP000030653"/>
    </source>
</evidence>
<sequence length="124" mass="13496">MGCVSREEFAAVKEENERLRGMLQTLSSRMELLERSEDSNSFSRDTTLASPILPTSPLGSHHSRSPDHVLKTQDSAFGPSFSPSSSSLLTAASALENSRAYTDRSILAFGRALSTELNLAIHKV</sequence>
<dbReference type="RefSeq" id="XP_040628014.1">
    <property type="nucleotide sequence ID" value="XM_040773004.1"/>
</dbReference>
<proteinExistence type="predicted"/>
<organism evidence="2 3">
    <name type="scientific">Dacryopinax primogenitus (strain DJM 731)</name>
    <name type="common">Brown rot fungus</name>
    <dbReference type="NCBI Taxonomy" id="1858805"/>
    <lineage>
        <taxon>Eukaryota</taxon>
        <taxon>Fungi</taxon>
        <taxon>Dikarya</taxon>
        <taxon>Basidiomycota</taxon>
        <taxon>Agaricomycotina</taxon>
        <taxon>Dacrymycetes</taxon>
        <taxon>Dacrymycetales</taxon>
        <taxon>Dacrymycetaceae</taxon>
        <taxon>Dacryopinax</taxon>
    </lineage>
</organism>
<evidence type="ECO:0000256" key="1">
    <source>
        <dbReference type="SAM" id="MobiDB-lite"/>
    </source>
</evidence>
<dbReference type="GeneID" id="63688066"/>
<accession>M5G5P1</accession>
<dbReference type="HOGENOM" id="CLU_2009344_0_0_1"/>
<reference evidence="2 3" key="1">
    <citation type="journal article" date="2012" name="Science">
        <title>The Paleozoic origin of enzymatic lignin decomposition reconstructed from 31 fungal genomes.</title>
        <authorList>
            <person name="Floudas D."/>
            <person name="Binder M."/>
            <person name="Riley R."/>
            <person name="Barry K."/>
            <person name="Blanchette R.A."/>
            <person name="Henrissat B."/>
            <person name="Martinez A.T."/>
            <person name="Otillar R."/>
            <person name="Spatafora J.W."/>
            <person name="Yadav J.S."/>
            <person name="Aerts A."/>
            <person name="Benoit I."/>
            <person name="Boyd A."/>
            <person name="Carlson A."/>
            <person name="Copeland A."/>
            <person name="Coutinho P.M."/>
            <person name="de Vries R.P."/>
            <person name="Ferreira P."/>
            <person name="Findley K."/>
            <person name="Foster B."/>
            <person name="Gaskell J."/>
            <person name="Glotzer D."/>
            <person name="Gorecki P."/>
            <person name="Heitman J."/>
            <person name="Hesse C."/>
            <person name="Hori C."/>
            <person name="Igarashi K."/>
            <person name="Jurgens J.A."/>
            <person name="Kallen N."/>
            <person name="Kersten P."/>
            <person name="Kohler A."/>
            <person name="Kuees U."/>
            <person name="Kumar T.K.A."/>
            <person name="Kuo A."/>
            <person name="LaButti K."/>
            <person name="Larrondo L.F."/>
            <person name="Lindquist E."/>
            <person name="Ling A."/>
            <person name="Lombard V."/>
            <person name="Lucas S."/>
            <person name="Lundell T."/>
            <person name="Martin R."/>
            <person name="McLaughlin D.J."/>
            <person name="Morgenstern I."/>
            <person name="Morin E."/>
            <person name="Murat C."/>
            <person name="Nagy L.G."/>
            <person name="Nolan M."/>
            <person name="Ohm R.A."/>
            <person name="Patyshakuliyeva A."/>
            <person name="Rokas A."/>
            <person name="Ruiz-Duenas F.J."/>
            <person name="Sabat G."/>
            <person name="Salamov A."/>
            <person name="Samejima M."/>
            <person name="Schmutz J."/>
            <person name="Slot J.C."/>
            <person name="St John F."/>
            <person name="Stenlid J."/>
            <person name="Sun H."/>
            <person name="Sun S."/>
            <person name="Syed K."/>
            <person name="Tsang A."/>
            <person name="Wiebenga A."/>
            <person name="Young D."/>
            <person name="Pisabarro A."/>
            <person name="Eastwood D.C."/>
            <person name="Martin F."/>
            <person name="Cullen D."/>
            <person name="Grigoriev I.V."/>
            <person name="Hibbett D.S."/>
        </authorList>
    </citation>
    <scope>NUCLEOTIDE SEQUENCE [LARGE SCALE GENOMIC DNA]</scope>
    <source>
        <strain evidence="2 3">DJM-731 SS1</strain>
    </source>
</reference>
<feature type="non-terminal residue" evidence="2">
    <location>
        <position position="124"/>
    </location>
</feature>
<dbReference type="Proteomes" id="UP000030653">
    <property type="component" value="Unassembled WGS sequence"/>
</dbReference>
<evidence type="ECO:0000313" key="2">
    <source>
        <dbReference type="EMBL" id="EJU01117.1"/>
    </source>
</evidence>
<dbReference type="EMBL" id="JH795865">
    <property type="protein sequence ID" value="EJU01117.1"/>
    <property type="molecule type" value="Genomic_DNA"/>
</dbReference>
<feature type="region of interest" description="Disordered" evidence="1">
    <location>
        <begin position="34"/>
        <end position="86"/>
    </location>
</feature>
<protein>
    <submittedName>
        <fullName evidence="2">Uncharacterized protein</fullName>
    </submittedName>
</protein>
<feature type="compositionally biased region" description="Low complexity" evidence="1">
    <location>
        <begin position="75"/>
        <end position="86"/>
    </location>
</feature>
<gene>
    <name evidence="2" type="ORF">DACRYDRAFT_22898</name>
</gene>
<keyword evidence="3" id="KW-1185">Reference proteome</keyword>